<dbReference type="InterPro" id="IPR013083">
    <property type="entry name" value="Znf_RING/FYVE/PHD"/>
</dbReference>
<evidence type="ECO:0000256" key="3">
    <source>
        <dbReference type="ARBA" id="ARBA00004906"/>
    </source>
</evidence>
<dbReference type="EC" id="2.3.2.27" evidence="5"/>
<evidence type="ECO:0000256" key="5">
    <source>
        <dbReference type="ARBA" id="ARBA00012483"/>
    </source>
</evidence>
<proteinExistence type="inferred from homology"/>
<dbReference type="InterPro" id="IPR045132">
    <property type="entry name" value="UBE4"/>
</dbReference>
<dbReference type="WBParaSite" id="TASK_0000879601-mRNA-1">
    <property type="protein sequence ID" value="TASK_0000879601-mRNA-1"/>
    <property type="gene ID" value="TASK_0000879601"/>
</dbReference>
<evidence type="ECO:0000259" key="12">
    <source>
        <dbReference type="PROSITE" id="PS51698"/>
    </source>
</evidence>
<gene>
    <name evidence="13" type="ORF">TASK_LOCUS8797</name>
</gene>
<comment type="catalytic activity">
    <reaction evidence="1">
        <text>S-ubiquitinyl-[E2 ubiquitin-conjugating enzyme]-L-cysteine + [acceptor protein]-L-lysine = [E2 ubiquitin-conjugating enzyme]-L-cysteine + N(6)-ubiquitinyl-[acceptor protein]-L-lysine.</text>
        <dbReference type="EC" id="2.3.2.27"/>
    </reaction>
</comment>
<sequence length="1138" mass="127871">MSQMPSKSHKFMAELHTTSEIIEQIFLVTSKQEVANHHPSVLFGDDLTTSDGYFTIDTLEQLLFERSQMRSIPAERICPKSSPLSDPAFQIDPITYLFESFRRSLAFINSKQEFNVRMAKTCQTQIFRQASLCLLLDIEMEVETAAQSLLSLLIACTHPNSDPDNVVAVDTFLLGITSVHDDGSLIAPIRPLVRNLLKKLRELGEDPPDSVTNASSDPLQHLLRRLTRRDTLPHPGRKARLLFQTDRNGLLNACILLAKYPVTAELLLEFSFPEAGSASDQGWRYEDGLLGRFLIASPLLPLQSIQTSLLESNAGGNAWAGEFFTDQVPIKPSVDADKSTIWQSFTSVTVASFHLPTFLDFHCFDALFLFPHHMQLTTELDKNLTLLFKNLLRTGKQHEAVKNSLFRWLGSCLHANRTRKQLANTLGGGGADDLRRQEQQLELASDGFLNNLASLMVRLCQPLLTPPAAAVGALFQPKSPLNLVKPAFVVSQKAKVVLPELADETRLNRQHSGDVVAGEEESDTFPLLTDLFFLAHTALRLAFPTLLALHFETNRQLHQWEQEASLRSSNGESAAFMVGSLLGSSNSSQDDRFIQYCLRERTSRFLEQTAVLSCPSRLHDYLAFTATTCRLLVDLASRDSAELSLLPEFLVDNVVEIVGYLRRLNDDFIESSEAADVALEPLLEFSIVFMHHPFALTNPHLRARLAEILEALIPFRDDEEWNSRPVGSNLFTASGLRFIRREELMTSTSAACLKDAIAALLTAFVAIELSPGTDATTSTLDSVTSAVEDSNTDNNRQEMVQTAAVSFEEKFHYRRPMYACLRFWYGKADYDRQFKQLEDLAVEHIDDARPPLLLQFLSLLINDATFLLDEAIGFLAQLKQKERQREAEGGRFTNREEESMFQHMSRLARYHISLGLDNISALRRVISLCPRLVTHPILVDRIACMLNYFLSRLVGPKSRELTVRDKSTYGFRPELFVEEICRVYVNLGLDKAGEANSSTVAAFLRAVVSDGRSYTPDLLDQALRVLHRVATDTQFVNQFSRVSKALQAEQVAVTEDALGFEDAPDDFCDPIMGELMEDPVRLPTSNKIVDRKTIYRHLLSDAKDPFNRQPLEMSMVIPETELKAKIQAWVAAKRAERK</sequence>
<evidence type="ECO:0000256" key="6">
    <source>
        <dbReference type="ARBA" id="ARBA00022490"/>
    </source>
</evidence>
<evidence type="ECO:0000256" key="8">
    <source>
        <dbReference type="ARBA" id="ARBA00022786"/>
    </source>
</evidence>
<dbReference type="GO" id="GO:0006511">
    <property type="term" value="P:ubiquitin-dependent protein catabolic process"/>
    <property type="evidence" value="ECO:0007669"/>
    <property type="project" value="InterPro"/>
</dbReference>
<feature type="domain" description="U-box" evidence="12">
    <location>
        <begin position="1062"/>
        <end position="1136"/>
    </location>
</feature>
<keyword evidence="9" id="KW-0007">Acetylation</keyword>
<comment type="similarity">
    <text evidence="4">Belongs to the ubiquitin conjugation factor E4 family.</text>
</comment>
<protein>
    <recommendedName>
        <fullName evidence="11">Ubiquitin conjugation factor E4 A</fullName>
        <ecNumber evidence="5">2.3.2.27</ecNumber>
    </recommendedName>
</protein>
<dbReference type="Gene3D" id="3.30.40.10">
    <property type="entry name" value="Zinc/RING finger domain, C3HC4 (zinc finger)"/>
    <property type="match status" value="1"/>
</dbReference>
<dbReference type="FunFam" id="3.30.40.10:FF:000055">
    <property type="entry name" value="Ubiquitin conjugation factor e4 a"/>
    <property type="match status" value="1"/>
</dbReference>
<dbReference type="CDD" id="cd16658">
    <property type="entry name" value="RING-Ubox_UBE4B"/>
    <property type="match status" value="1"/>
</dbReference>
<keyword evidence="7" id="KW-0808">Transferase</keyword>
<reference evidence="13 14" key="2">
    <citation type="submission" date="2018-11" db="EMBL/GenBank/DDBJ databases">
        <authorList>
            <consortium name="Pathogen Informatics"/>
        </authorList>
    </citation>
    <scope>NUCLEOTIDE SEQUENCE [LARGE SCALE GENOMIC DNA]</scope>
</reference>
<evidence type="ECO:0000313" key="15">
    <source>
        <dbReference type="WBParaSite" id="TASK_0000879601-mRNA-1"/>
    </source>
</evidence>
<dbReference type="GO" id="GO:0005634">
    <property type="term" value="C:nucleus"/>
    <property type="evidence" value="ECO:0007669"/>
    <property type="project" value="TreeGrafter"/>
</dbReference>
<dbReference type="InterPro" id="IPR003613">
    <property type="entry name" value="Ubox_domain"/>
</dbReference>
<dbReference type="UniPathway" id="UPA00143"/>
<dbReference type="Pfam" id="PF04564">
    <property type="entry name" value="U-box"/>
    <property type="match status" value="1"/>
</dbReference>
<evidence type="ECO:0000256" key="10">
    <source>
        <dbReference type="ARBA" id="ARBA00037624"/>
    </source>
</evidence>
<dbReference type="SMART" id="SM00504">
    <property type="entry name" value="Ubox"/>
    <property type="match status" value="1"/>
</dbReference>
<dbReference type="PROSITE" id="PS51698">
    <property type="entry name" value="U_BOX"/>
    <property type="match status" value="1"/>
</dbReference>
<keyword evidence="8" id="KW-0833">Ubl conjugation pathway</keyword>
<dbReference type="STRING" id="60517.A0A0R3WDF5"/>
<keyword evidence="6" id="KW-0963">Cytoplasm</keyword>
<dbReference type="Proteomes" id="UP000282613">
    <property type="component" value="Unassembled WGS sequence"/>
</dbReference>
<dbReference type="GO" id="GO:0000209">
    <property type="term" value="P:protein polyubiquitination"/>
    <property type="evidence" value="ECO:0007669"/>
    <property type="project" value="TreeGrafter"/>
</dbReference>
<dbReference type="AlphaFoldDB" id="A0A0R3WDF5"/>
<dbReference type="OrthoDB" id="20295at2759"/>
<comment type="pathway">
    <text evidence="3">Protein modification; protein ubiquitination.</text>
</comment>
<dbReference type="EMBL" id="UYRS01018894">
    <property type="protein sequence ID" value="VDK41043.1"/>
    <property type="molecule type" value="Genomic_DNA"/>
</dbReference>
<organism evidence="15">
    <name type="scientific">Taenia asiatica</name>
    <name type="common">Asian tapeworm</name>
    <dbReference type="NCBI Taxonomy" id="60517"/>
    <lineage>
        <taxon>Eukaryota</taxon>
        <taxon>Metazoa</taxon>
        <taxon>Spiralia</taxon>
        <taxon>Lophotrochozoa</taxon>
        <taxon>Platyhelminthes</taxon>
        <taxon>Cestoda</taxon>
        <taxon>Eucestoda</taxon>
        <taxon>Cyclophyllidea</taxon>
        <taxon>Taeniidae</taxon>
        <taxon>Taenia</taxon>
    </lineage>
</organism>
<dbReference type="GO" id="GO:0036503">
    <property type="term" value="P:ERAD pathway"/>
    <property type="evidence" value="ECO:0007669"/>
    <property type="project" value="InterPro"/>
</dbReference>
<evidence type="ECO:0000256" key="2">
    <source>
        <dbReference type="ARBA" id="ARBA00004496"/>
    </source>
</evidence>
<accession>A0A0R3WDF5</accession>
<evidence type="ECO:0000256" key="1">
    <source>
        <dbReference type="ARBA" id="ARBA00000900"/>
    </source>
</evidence>
<dbReference type="SUPFAM" id="SSF57850">
    <property type="entry name" value="RING/U-box"/>
    <property type="match status" value="1"/>
</dbReference>
<evidence type="ECO:0000256" key="7">
    <source>
        <dbReference type="ARBA" id="ARBA00022679"/>
    </source>
</evidence>
<name>A0A0R3WDF5_TAEAS</name>
<evidence type="ECO:0000256" key="11">
    <source>
        <dbReference type="ARBA" id="ARBA00040077"/>
    </source>
</evidence>
<dbReference type="GO" id="GO:0000151">
    <property type="term" value="C:ubiquitin ligase complex"/>
    <property type="evidence" value="ECO:0007669"/>
    <property type="project" value="InterPro"/>
</dbReference>
<evidence type="ECO:0000256" key="4">
    <source>
        <dbReference type="ARBA" id="ARBA00007434"/>
    </source>
</evidence>
<comment type="function">
    <text evidence="10">Ubiquitin-protein ligase that probably functions as an E3 ligase in conjunction with specific E1 and E2 ligases. May also function as an E4 ligase mediating the assembly of polyubiquitin chains on substrates ubiquitinated by another E3 ubiquitin ligase. Mediates 'Lys-48'-linked polyubiquitination of substrates.</text>
</comment>
<dbReference type="InterPro" id="IPR019474">
    <property type="entry name" value="Ub_conjug_fac_E4_core"/>
</dbReference>
<dbReference type="Pfam" id="PF10408">
    <property type="entry name" value="Ufd2P_core"/>
    <property type="match status" value="2"/>
</dbReference>
<evidence type="ECO:0000313" key="14">
    <source>
        <dbReference type="Proteomes" id="UP000282613"/>
    </source>
</evidence>
<dbReference type="GO" id="GO:0034450">
    <property type="term" value="F:ubiquitin-ubiquitin ligase activity"/>
    <property type="evidence" value="ECO:0007669"/>
    <property type="project" value="InterPro"/>
</dbReference>
<evidence type="ECO:0000313" key="13">
    <source>
        <dbReference type="EMBL" id="VDK41043.1"/>
    </source>
</evidence>
<comment type="subcellular location">
    <subcellularLocation>
        <location evidence="2">Cytoplasm</location>
    </subcellularLocation>
</comment>
<reference evidence="15" key="1">
    <citation type="submission" date="2017-02" db="UniProtKB">
        <authorList>
            <consortium name="WormBaseParasite"/>
        </authorList>
    </citation>
    <scope>IDENTIFICATION</scope>
</reference>
<keyword evidence="14" id="KW-1185">Reference proteome</keyword>
<dbReference type="PANTHER" id="PTHR13931">
    <property type="entry name" value="UBIQUITINATION FACTOR E4"/>
    <property type="match status" value="1"/>
</dbReference>
<dbReference type="PANTHER" id="PTHR13931:SF16">
    <property type="entry name" value="UBIQUITIN CONJUGATION FACTOR E4 A"/>
    <property type="match status" value="1"/>
</dbReference>
<evidence type="ECO:0000256" key="9">
    <source>
        <dbReference type="ARBA" id="ARBA00022990"/>
    </source>
</evidence>
<dbReference type="GO" id="GO:0005737">
    <property type="term" value="C:cytoplasm"/>
    <property type="evidence" value="ECO:0007669"/>
    <property type="project" value="UniProtKB-SubCell"/>
</dbReference>